<dbReference type="GO" id="GO:0005886">
    <property type="term" value="C:plasma membrane"/>
    <property type="evidence" value="ECO:0007669"/>
    <property type="project" value="UniProtKB-SubCell"/>
</dbReference>
<proteinExistence type="predicted"/>
<evidence type="ECO:0000256" key="2">
    <source>
        <dbReference type="ARBA" id="ARBA00022475"/>
    </source>
</evidence>
<dbReference type="GO" id="GO:0004930">
    <property type="term" value="F:G protein-coupled receptor activity"/>
    <property type="evidence" value="ECO:0007669"/>
    <property type="project" value="UniProtKB-KW"/>
</dbReference>
<dbReference type="PROSITE" id="PS50262">
    <property type="entry name" value="G_PROTEIN_RECEP_F1_2"/>
    <property type="match status" value="1"/>
</dbReference>
<keyword evidence="5" id="KW-0297">G-protein coupled receptor</keyword>
<feature type="non-terminal residue" evidence="11">
    <location>
        <position position="464"/>
    </location>
</feature>
<name>A0A8S9ZZ68_9BILA</name>
<dbReference type="PANTHER" id="PTHR24249:SF409">
    <property type="entry name" value="PROTEIN CBR-TAG-89"/>
    <property type="match status" value="1"/>
</dbReference>
<feature type="transmembrane region" description="Helical" evidence="9">
    <location>
        <begin position="86"/>
        <end position="110"/>
    </location>
</feature>
<feature type="transmembrane region" description="Helical" evidence="9">
    <location>
        <begin position="50"/>
        <end position="74"/>
    </location>
</feature>
<evidence type="ECO:0000313" key="12">
    <source>
        <dbReference type="Proteomes" id="UP000605970"/>
    </source>
</evidence>
<feature type="transmembrane region" description="Helical" evidence="9">
    <location>
        <begin position="237"/>
        <end position="262"/>
    </location>
</feature>
<organism evidence="11 12">
    <name type="scientific">Meloidogyne graminicola</name>
    <dbReference type="NCBI Taxonomy" id="189291"/>
    <lineage>
        <taxon>Eukaryota</taxon>
        <taxon>Metazoa</taxon>
        <taxon>Ecdysozoa</taxon>
        <taxon>Nematoda</taxon>
        <taxon>Chromadorea</taxon>
        <taxon>Rhabditida</taxon>
        <taxon>Tylenchina</taxon>
        <taxon>Tylenchomorpha</taxon>
        <taxon>Tylenchoidea</taxon>
        <taxon>Meloidogynidae</taxon>
        <taxon>Meloidogyninae</taxon>
        <taxon>Meloidogyne</taxon>
    </lineage>
</organism>
<evidence type="ECO:0000256" key="3">
    <source>
        <dbReference type="ARBA" id="ARBA00022692"/>
    </source>
</evidence>
<keyword evidence="3 9" id="KW-0812">Transmembrane</keyword>
<keyword evidence="6 9" id="KW-0472">Membrane</keyword>
<comment type="caution">
    <text evidence="11">The sequence shown here is derived from an EMBL/GenBank/DDBJ whole genome shotgun (WGS) entry which is preliminary data.</text>
</comment>
<evidence type="ECO:0000259" key="10">
    <source>
        <dbReference type="PROSITE" id="PS50262"/>
    </source>
</evidence>
<keyword evidence="2" id="KW-1003">Cell membrane</keyword>
<comment type="subcellular location">
    <subcellularLocation>
        <location evidence="1">Cell membrane</location>
        <topology evidence="1">Multi-pass membrane protein</topology>
    </subcellularLocation>
</comment>
<keyword evidence="12" id="KW-1185">Reference proteome</keyword>
<feature type="transmembrane region" description="Helical" evidence="9">
    <location>
        <begin position="145"/>
        <end position="164"/>
    </location>
</feature>
<dbReference type="InterPro" id="IPR050569">
    <property type="entry name" value="TAAR"/>
</dbReference>
<evidence type="ECO:0000256" key="6">
    <source>
        <dbReference type="ARBA" id="ARBA00023136"/>
    </source>
</evidence>
<dbReference type="AlphaFoldDB" id="A0A8S9ZZ68"/>
<dbReference type="EMBL" id="JABEBT010000011">
    <property type="protein sequence ID" value="KAF7638568.1"/>
    <property type="molecule type" value="Genomic_DNA"/>
</dbReference>
<dbReference type="SUPFAM" id="SSF81321">
    <property type="entry name" value="Family A G protein-coupled receptor-like"/>
    <property type="match status" value="1"/>
</dbReference>
<feature type="domain" description="G-protein coupled receptors family 1 profile" evidence="10">
    <location>
        <begin position="68"/>
        <end position="185"/>
    </location>
</feature>
<evidence type="ECO:0000256" key="4">
    <source>
        <dbReference type="ARBA" id="ARBA00022989"/>
    </source>
</evidence>
<dbReference type="Gene3D" id="1.20.1070.10">
    <property type="entry name" value="Rhodopsin 7-helix transmembrane proteins"/>
    <property type="match status" value="1"/>
</dbReference>
<evidence type="ECO:0000256" key="5">
    <source>
        <dbReference type="ARBA" id="ARBA00023040"/>
    </source>
</evidence>
<evidence type="ECO:0000256" key="8">
    <source>
        <dbReference type="ARBA" id="ARBA00023224"/>
    </source>
</evidence>
<dbReference type="PANTHER" id="PTHR24249">
    <property type="entry name" value="HISTAMINE RECEPTOR-RELATED G-PROTEIN COUPLED RECEPTOR"/>
    <property type="match status" value="1"/>
</dbReference>
<sequence>LLILFSFLKLIKSNNNNNNKTTTTKFNLNKNEEIKKEKEEHKYILFARNIYSWLVPSMITILLMAVIGNGLIVISSKWLSIEASHYNWLCISLAGSDCWAAILLIIGLLINSYMPIVLKIYLKKGKCLAAFLEIFRISGMLTSNLHILALASNQFLGICYPLLYKTTITTERIKTIILFIWLIPIGFVGTWFISIPGDNLFSFGCKYEFYTHLPFPLNKFRKNKKLFKRKLKSKLKLLTTTLIILSTFTLSWVCKIGCPFIYLESISFETGFLINSTVNFMVAFKLIINPLIYALRMGHIKRSISILFLRTLNSSQPLSSQLFTASTAYATISRQLSPPRPLSAAADLQNENNNSLLLLSAAQKHFQKKCSKCCEENKNIKNNSEKSSSKKHLLAKIDDVNINKNNRYLIYSTTISNSFQKLKNKNFVNWKNFVNPSFEEIQSFKGIINDKEKINSKNKRRMTR</sequence>
<keyword evidence="7" id="KW-0675">Receptor</keyword>
<protein>
    <submittedName>
        <fullName evidence="11">G_PROTEIN_RECEP_F1_2 domain-containing protein</fullName>
    </submittedName>
</protein>
<evidence type="ECO:0000313" key="11">
    <source>
        <dbReference type="EMBL" id="KAF7638568.1"/>
    </source>
</evidence>
<feature type="transmembrane region" description="Helical" evidence="9">
    <location>
        <begin position="274"/>
        <end position="295"/>
    </location>
</feature>
<dbReference type="InterPro" id="IPR017452">
    <property type="entry name" value="GPCR_Rhodpsn_7TM"/>
</dbReference>
<evidence type="ECO:0000256" key="9">
    <source>
        <dbReference type="SAM" id="Phobius"/>
    </source>
</evidence>
<evidence type="ECO:0000256" key="7">
    <source>
        <dbReference type="ARBA" id="ARBA00023170"/>
    </source>
</evidence>
<dbReference type="OrthoDB" id="9894375at2759"/>
<dbReference type="Proteomes" id="UP000605970">
    <property type="component" value="Unassembled WGS sequence"/>
</dbReference>
<feature type="non-terminal residue" evidence="11">
    <location>
        <position position="1"/>
    </location>
</feature>
<evidence type="ECO:0000256" key="1">
    <source>
        <dbReference type="ARBA" id="ARBA00004651"/>
    </source>
</evidence>
<accession>A0A8S9ZZ68</accession>
<keyword evidence="4 9" id="KW-1133">Transmembrane helix</keyword>
<keyword evidence="8" id="KW-0807">Transducer</keyword>
<reference evidence="11" key="1">
    <citation type="journal article" date="2020" name="Ecol. Evol.">
        <title>Genome structure and content of the rice root-knot nematode (Meloidogyne graminicola).</title>
        <authorList>
            <person name="Phan N.T."/>
            <person name="Danchin E.G.J."/>
            <person name="Klopp C."/>
            <person name="Perfus-Barbeoch L."/>
            <person name="Kozlowski D.K."/>
            <person name="Koutsovoulos G.D."/>
            <person name="Lopez-Roques C."/>
            <person name="Bouchez O."/>
            <person name="Zahm M."/>
            <person name="Besnard G."/>
            <person name="Bellafiore S."/>
        </authorList>
    </citation>
    <scope>NUCLEOTIDE SEQUENCE</scope>
    <source>
        <strain evidence="11">VN-18</strain>
    </source>
</reference>
<feature type="transmembrane region" description="Helical" evidence="9">
    <location>
        <begin position="176"/>
        <end position="194"/>
    </location>
</feature>
<gene>
    <name evidence="11" type="ORF">Mgra_00001946</name>
</gene>